<dbReference type="PANTHER" id="PTHR33067">
    <property type="entry name" value="RNA-DIRECTED DNA POLYMERASE-RELATED"/>
    <property type="match status" value="1"/>
</dbReference>
<dbReference type="Pfam" id="PF17917">
    <property type="entry name" value="RT_RNaseH"/>
    <property type="match status" value="1"/>
</dbReference>
<evidence type="ECO:0000256" key="6">
    <source>
        <dbReference type="ARBA" id="ARBA00022918"/>
    </source>
</evidence>
<evidence type="ECO:0000256" key="2">
    <source>
        <dbReference type="ARBA" id="ARBA00022695"/>
    </source>
</evidence>
<evidence type="ECO:0000256" key="7">
    <source>
        <dbReference type="SAM" id="MobiDB-lite"/>
    </source>
</evidence>
<dbReference type="Pfam" id="PF17921">
    <property type="entry name" value="Integrase_H2C2"/>
    <property type="match status" value="1"/>
</dbReference>
<evidence type="ECO:0000259" key="9">
    <source>
        <dbReference type="Pfam" id="PF17921"/>
    </source>
</evidence>
<dbReference type="InterPro" id="IPR041588">
    <property type="entry name" value="Integrase_H2C2"/>
</dbReference>
<evidence type="ECO:0000256" key="5">
    <source>
        <dbReference type="ARBA" id="ARBA00022801"/>
    </source>
</evidence>
<feature type="compositionally biased region" description="Polar residues" evidence="7">
    <location>
        <begin position="61"/>
        <end position="70"/>
    </location>
</feature>
<dbReference type="GeneID" id="111022971"/>
<dbReference type="Gene3D" id="1.10.340.70">
    <property type="match status" value="1"/>
</dbReference>
<dbReference type="GO" id="GO:0004519">
    <property type="term" value="F:endonuclease activity"/>
    <property type="evidence" value="ECO:0007669"/>
    <property type="project" value="UniProtKB-KW"/>
</dbReference>
<evidence type="ECO:0000256" key="3">
    <source>
        <dbReference type="ARBA" id="ARBA00022722"/>
    </source>
</evidence>
<dbReference type="AlphaFoldDB" id="A0A6J1DTH7"/>
<dbReference type="RefSeq" id="XP_022155996.1">
    <property type="nucleotide sequence ID" value="XM_022300304.1"/>
</dbReference>
<feature type="compositionally biased region" description="Basic and acidic residues" evidence="7">
    <location>
        <begin position="50"/>
        <end position="60"/>
    </location>
</feature>
<sequence length="508" mass="57551">MRNLEVQIGQLSNDLKARPQGSFPWHTEVPKRDGKEQCKAVTLRSGLSYERPKMPVEVEKPSTSIQNSPSEAEKEKTTSGEGEASGASSQENSSFLLIPPFPQILAKKNQETQFRKFLDILKQLHINIPLLDALEQMPNYAKFLKDIVSRKKKLGEHEMVAMTKCSSEAVGSPLPIKCKDPDSFTIPCSIGGKNLGRALCDLGASINLMPLSVFKELGIGEARPTTVTLQLADRSIKKPEGKIKDKFHVDKFIFPADFIILDCKADLDVPIILGRPFLATGDTIFNVRKGEITMKVNNEEVKFNVLDAMKLPGDLEEWAKVIVYTDHSALKYLFAKKDAKPRLIRWILLLQEFDTEVRDCKGTENQVADHLSRLESPLQEGQAEIREQFVDEQLLRIENVSWYADIANYLVSRIIPHEFSRQQVKKFLHDVRYYRWDEPFLYKLGPDGILRKCVAEEEQKAILEACHMSPYGGHFDGQKTTAKVLQSGFLWPTLFRDAHSFAQVCDKC</sequence>
<keyword evidence="3" id="KW-0540">Nuclease</keyword>
<feature type="domain" description="Reverse transcriptase RNase H-like" evidence="8">
    <location>
        <begin position="317"/>
        <end position="353"/>
    </location>
</feature>
<reference evidence="11" key="1">
    <citation type="submission" date="2025-08" db="UniProtKB">
        <authorList>
            <consortium name="RefSeq"/>
        </authorList>
    </citation>
    <scope>IDENTIFICATION</scope>
    <source>
        <strain evidence="11">OHB3-1</strain>
    </source>
</reference>
<dbReference type="GO" id="GO:0016787">
    <property type="term" value="F:hydrolase activity"/>
    <property type="evidence" value="ECO:0007669"/>
    <property type="project" value="UniProtKB-KW"/>
</dbReference>
<keyword evidence="2" id="KW-0548">Nucleotidyltransferase</keyword>
<dbReference type="PANTHER" id="PTHR33067:SF39">
    <property type="entry name" value="TRANSCRIPTION FACTOR INTERACTOR AND REGULATOR CCHC(ZN) FAMILY"/>
    <property type="match status" value="1"/>
</dbReference>
<keyword evidence="5" id="KW-0378">Hydrolase</keyword>
<dbReference type="InterPro" id="IPR021109">
    <property type="entry name" value="Peptidase_aspartic_dom_sf"/>
</dbReference>
<evidence type="ECO:0000256" key="1">
    <source>
        <dbReference type="ARBA" id="ARBA00022679"/>
    </source>
</evidence>
<dbReference type="OrthoDB" id="1739755at2759"/>
<evidence type="ECO:0000256" key="4">
    <source>
        <dbReference type="ARBA" id="ARBA00022759"/>
    </source>
</evidence>
<keyword evidence="10" id="KW-1185">Reference proteome</keyword>
<feature type="region of interest" description="Disordered" evidence="7">
    <location>
        <begin position="1"/>
        <end position="93"/>
    </location>
</feature>
<name>A0A6J1DTH7_MOMCH</name>
<feature type="compositionally biased region" description="Low complexity" evidence="7">
    <location>
        <begin position="79"/>
        <end position="93"/>
    </location>
</feature>
<dbReference type="InterPro" id="IPR041373">
    <property type="entry name" value="RT_RNaseH"/>
</dbReference>
<organism evidence="10 11">
    <name type="scientific">Momordica charantia</name>
    <name type="common">Bitter gourd</name>
    <name type="synonym">Balsam pear</name>
    <dbReference type="NCBI Taxonomy" id="3673"/>
    <lineage>
        <taxon>Eukaryota</taxon>
        <taxon>Viridiplantae</taxon>
        <taxon>Streptophyta</taxon>
        <taxon>Embryophyta</taxon>
        <taxon>Tracheophyta</taxon>
        <taxon>Spermatophyta</taxon>
        <taxon>Magnoliopsida</taxon>
        <taxon>eudicotyledons</taxon>
        <taxon>Gunneridae</taxon>
        <taxon>Pentapetalae</taxon>
        <taxon>rosids</taxon>
        <taxon>fabids</taxon>
        <taxon>Cucurbitales</taxon>
        <taxon>Cucurbitaceae</taxon>
        <taxon>Momordiceae</taxon>
        <taxon>Momordica</taxon>
    </lineage>
</organism>
<keyword evidence="6" id="KW-0695">RNA-directed DNA polymerase</keyword>
<evidence type="ECO:0000313" key="10">
    <source>
        <dbReference type="Proteomes" id="UP000504603"/>
    </source>
</evidence>
<dbReference type="Pfam" id="PF13650">
    <property type="entry name" value="Asp_protease_2"/>
    <property type="match status" value="1"/>
</dbReference>
<keyword evidence="1" id="KW-0808">Transferase</keyword>
<dbReference type="GO" id="GO:0003964">
    <property type="term" value="F:RNA-directed DNA polymerase activity"/>
    <property type="evidence" value="ECO:0007669"/>
    <property type="project" value="UniProtKB-KW"/>
</dbReference>
<proteinExistence type="predicted"/>
<feature type="compositionally biased region" description="Basic and acidic residues" evidence="7">
    <location>
        <begin position="28"/>
        <end position="38"/>
    </location>
</feature>
<dbReference type="Proteomes" id="UP000504603">
    <property type="component" value="Unplaced"/>
</dbReference>
<dbReference type="Gene3D" id="2.40.70.10">
    <property type="entry name" value="Acid Proteases"/>
    <property type="match status" value="1"/>
</dbReference>
<evidence type="ECO:0000259" key="8">
    <source>
        <dbReference type="Pfam" id="PF17917"/>
    </source>
</evidence>
<evidence type="ECO:0000313" key="11">
    <source>
        <dbReference type="RefSeq" id="XP_022155996.1"/>
    </source>
</evidence>
<feature type="domain" description="Integrase zinc-binding" evidence="9">
    <location>
        <begin position="456"/>
        <end position="508"/>
    </location>
</feature>
<accession>A0A6J1DTH7</accession>
<protein>
    <submittedName>
        <fullName evidence="11">Uncharacterized protein LOC111022971</fullName>
    </submittedName>
</protein>
<dbReference type="CDD" id="cd00303">
    <property type="entry name" value="retropepsin_like"/>
    <property type="match status" value="1"/>
</dbReference>
<dbReference type="KEGG" id="mcha:111022971"/>
<keyword evidence="4" id="KW-0255">Endonuclease</keyword>
<gene>
    <name evidence="11" type="primary">LOC111022971</name>
</gene>